<evidence type="ECO:0000313" key="2">
    <source>
        <dbReference type="EMBL" id="VFQ72939.1"/>
    </source>
</evidence>
<feature type="region of interest" description="Disordered" evidence="1">
    <location>
        <begin position="81"/>
        <end position="117"/>
    </location>
</feature>
<dbReference type="AlphaFoldDB" id="A0A484L9B8"/>
<sequence>MSSKAAPGGDHVPTTVTNQTTGRHRRNTSRGLTVDLVATLLKTLGLALQQVPTAAHQNATDGSLVPSEAAAALATFFPRRDVNGLLPPLRGPTKENGRLRQKGKGSAPPDEAGDDISMSSSRAMHKRLAATVRHKHPHESGLHVSVFSQLESGNVATCQNHTGLENPLAMATPPRKIHIR</sequence>
<dbReference type="EMBL" id="OOIL02001117">
    <property type="protein sequence ID" value="VFQ72939.1"/>
    <property type="molecule type" value="Genomic_DNA"/>
</dbReference>
<gene>
    <name evidence="2" type="ORF">CCAM_LOCUS14715</name>
</gene>
<name>A0A484L9B8_9ASTE</name>
<evidence type="ECO:0000313" key="3">
    <source>
        <dbReference type="Proteomes" id="UP000595140"/>
    </source>
</evidence>
<protein>
    <submittedName>
        <fullName evidence="2">Uncharacterized protein</fullName>
    </submittedName>
</protein>
<accession>A0A484L9B8</accession>
<reference evidence="2 3" key="1">
    <citation type="submission" date="2018-04" db="EMBL/GenBank/DDBJ databases">
        <authorList>
            <person name="Vogel A."/>
        </authorList>
    </citation>
    <scope>NUCLEOTIDE SEQUENCE [LARGE SCALE GENOMIC DNA]</scope>
</reference>
<keyword evidence="3" id="KW-1185">Reference proteome</keyword>
<feature type="region of interest" description="Disordered" evidence="1">
    <location>
        <begin position="1"/>
        <end position="30"/>
    </location>
</feature>
<evidence type="ECO:0000256" key="1">
    <source>
        <dbReference type="SAM" id="MobiDB-lite"/>
    </source>
</evidence>
<organism evidence="2 3">
    <name type="scientific">Cuscuta campestris</name>
    <dbReference type="NCBI Taxonomy" id="132261"/>
    <lineage>
        <taxon>Eukaryota</taxon>
        <taxon>Viridiplantae</taxon>
        <taxon>Streptophyta</taxon>
        <taxon>Embryophyta</taxon>
        <taxon>Tracheophyta</taxon>
        <taxon>Spermatophyta</taxon>
        <taxon>Magnoliopsida</taxon>
        <taxon>eudicotyledons</taxon>
        <taxon>Gunneridae</taxon>
        <taxon>Pentapetalae</taxon>
        <taxon>asterids</taxon>
        <taxon>lamiids</taxon>
        <taxon>Solanales</taxon>
        <taxon>Convolvulaceae</taxon>
        <taxon>Cuscuteae</taxon>
        <taxon>Cuscuta</taxon>
        <taxon>Cuscuta subgen. Grammica</taxon>
        <taxon>Cuscuta sect. Cleistogrammica</taxon>
    </lineage>
</organism>
<dbReference type="Proteomes" id="UP000595140">
    <property type="component" value="Unassembled WGS sequence"/>
</dbReference>
<proteinExistence type="predicted"/>